<comment type="caution">
    <text evidence="2">The sequence shown here is derived from an EMBL/GenBank/DDBJ whole genome shotgun (WGS) entry which is preliminary data.</text>
</comment>
<evidence type="ECO:0000256" key="1">
    <source>
        <dbReference type="SAM" id="SignalP"/>
    </source>
</evidence>
<evidence type="ECO:0000313" key="2">
    <source>
        <dbReference type="EMBL" id="MED6283959.1"/>
    </source>
</evidence>
<protein>
    <submittedName>
        <fullName evidence="2">Uncharacterized protein</fullName>
    </submittedName>
</protein>
<reference evidence="2 3" key="1">
    <citation type="submission" date="2021-06" db="EMBL/GenBank/DDBJ databases">
        <authorList>
            <person name="Palmer J.M."/>
        </authorList>
    </citation>
    <scope>NUCLEOTIDE SEQUENCE [LARGE SCALE GENOMIC DNA]</scope>
    <source>
        <strain evidence="2 3">CL_MEX2019</strain>
        <tissue evidence="2">Muscle</tissue>
    </source>
</reference>
<dbReference type="Proteomes" id="UP001352852">
    <property type="component" value="Unassembled WGS sequence"/>
</dbReference>
<dbReference type="EMBL" id="JAHUTJ010050256">
    <property type="protein sequence ID" value="MED6283959.1"/>
    <property type="molecule type" value="Genomic_DNA"/>
</dbReference>
<accession>A0ABU7EDU7</accession>
<keyword evidence="3" id="KW-1185">Reference proteome</keyword>
<keyword evidence="1" id="KW-0732">Signal</keyword>
<organism evidence="2 3">
    <name type="scientific">Characodon lateralis</name>
    <dbReference type="NCBI Taxonomy" id="208331"/>
    <lineage>
        <taxon>Eukaryota</taxon>
        <taxon>Metazoa</taxon>
        <taxon>Chordata</taxon>
        <taxon>Craniata</taxon>
        <taxon>Vertebrata</taxon>
        <taxon>Euteleostomi</taxon>
        <taxon>Actinopterygii</taxon>
        <taxon>Neopterygii</taxon>
        <taxon>Teleostei</taxon>
        <taxon>Neoteleostei</taxon>
        <taxon>Acanthomorphata</taxon>
        <taxon>Ovalentaria</taxon>
        <taxon>Atherinomorphae</taxon>
        <taxon>Cyprinodontiformes</taxon>
        <taxon>Goodeidae</taxon>
        <taxon>Characodon</taxon>
    </lineage>
</organism>
<evidence type="ECO:0000313" key="3">
    <source>
        <dbReference type="Proteomes" id="UP001352852"/>
    </source>
</evidence>
<feature type="chain" id="PRO_5045609305" evidence="1">
    <location>
        <begin position="18"/>
        <end position="106"/>
    </location>
</feature>
<proteinExistence type="predicted"/>
<gene>
    <name evidence="2" type="ORF">CHARACLAT_014382</name>
</gene>
<name>A0ABU7EDU7_9TELE</name>
<feature type="signal peptide" evidence="1">
    <location>
        <begin position="1"/>
        <end position="17"/>
    </location>
</feature>
<sequence>MSVWIVNIIFPLHYVSLQTIKTTFAEVLESKNAILAQVLTTLAADTGQERQDQCKSVSRCRKCARDEVQQTGTTSTHNLAIKDEFFSFEDDTSLLLPKVKLLIFSN</sequence>